<evidence type="ECO:0000313" key="1">
    <source>
        <dbReference type="EMBL" id="MFC2949937.1"/>
    </source>
</evidence>
<sequence>MNTFTVEHRPVNIVKVFPKASDLFKVHQIDFCCGGHRQLKEIFEENYLDEQRILQN</sequence>
<accession>A0ABV7AA02</accession>
<dbReference type="InterPro" id="IPR019903">
    <property type="entry name" value="RIC_family"/>
</dbReference>
<protein>
    <submittedName>
        <fullName evidence="1">DUF542 domain-containing protein</fullName>
    </submittedName>
</protein>
<name>A0ABV7AA02_9BACI</name>
<evidence type="ECO:0000313" key="2">
    <source>
        <dbReference type="Proteomes" id="UP001595387"/>
    </source>
</evidence>
<reference evidence="2" key="1">
    <citation type="journal article" date="2019" name="Int. J. Syst. Evol. Microbiol.">
        <title>The Global Catalogue of Microorganisms (GCM) 10K type strain sequencing project: providing services to taxonomists for standard genome sequencing and annotation.</title>
        <authorList>
            <consortium name="The Broad Institute Genomics Platform"/>
            <consortium name="The Broad Institute Genome Sequencing Center for Infectious Disease"/>
            <person name="Wu L."/>
            <person name="Ma J."/>
        </authorList>
    </citation>
    <scope>NUCLEOTIDE SEQUENCE [LARGE SCALE GENOMIC DNA]</scope>
    <source>
        <strain evidence="2">KCTC 13193</strain>
    </source>
</reference>
<organism evidence="1 2">
    <name type="scientific">Virgibacillus sediminis</name>
    <dbReference type="NCBI Taxonomy" id="202260"/>
    <lineage>
        <taxon>Bacteria</taxon>
        <taxon>Bacillati</taxon>
        <taxon>Bacillota</taxon>
        <taxon>Bacilli</taxon>
        <taxon>Bacillales</taxon>
        <taxon>Bacillaceae</taxon>
        <taxon>Virgibacillus</taxon>
    </lineage>
</organism>
<dbReference type="EMBL" id="JBHRRZ010000039">
    <property type="protein sequence ID" value="MFC2949937.1"/>
    <property type="molecule type" value="Genomic_DNA"/>
</dbReference>
<comment type="caution">
    <text evidence="1">The sequence shown here is derived from an EMBL/GenBank/DDBJ whole genome shotgun (WGS) entry which is preliminary data.</text>
</comment>
<keyword evidence="2" id="KW-1185">Reference proteome</keyword>
<gene>
    <name evidence="1" type="ORF">ACFODW_16565</name>
</gene>
<dbReference type="Pfam" id="PF04405">
    <property type="entry name" value="ScdA_N"/>
    <property type="match status" value="1"/>
</dbReference>
<proteinExistence type="predicted"/>
<dbReference type="Proteomes" id="UP001595387">
    <property type="component" value="Unassembled WGS sequence"/>
</dbReference>
<dbReference type="RefSeq" id="WP_390307898.1">
    <property type="nucleotide sequence ID" value="NZ_JBHRRZ010000039.1"/>
</dbReference>